<feature type="domain" description="Myb-like" evidence="8">
    <location>
        <begin position="442"/>
        <end position="486"/>
    </location>
</feature>
<comment type="subcellular location">
    <subcellularLocation>
        <location evidence="1">Nucleus</location>
    </subcellularLocation>
</comment>
<reference evidence="12" key="1">
    <citation type="submission" date="2020-01" db="EMBL/GenBank/DDBJ databases">
        <title>Draft genome sequence of the Termite Coptotermes fromosanus.</title>
        <authorList>
            <person name="Itakura S."/>
            <person name="Yosikawa Y."/>
            <person name="Umezawa K."/>
        </authorList>
    </citation>
    <scope>NUCLEOTIDE SEQUENCE [LARGE SCALE GENOMIC DNA]</scope>
</reference>
<evidence type="ECO:0000256" key="2">
    <source>
        <dbReference type="ARBA" id="ARBA00023015"/>
    </source>
</evidence>
<evidence type="ECO:0000256" key="5">
    <source>
        <dbReference type="ARBA" id="ARBA00023242"/>
    </source>
</evidence>
<dbReference type="InterPro" id="IPR017930">
    <property type="entry name" value="Myb_dom"/>
</dbReference>
<evidence type="ECO:0000256" key="4">
    <source>
        <dbReference type="ARBA" id="ARBA00023163"/>
    </source>
</evidence>
<evidence type="ECO:0000259" key="10">
    <source>
        <dbReference type="PROSITE" id="PS51294"/>
    </source>
</evidence>
<feature type="domain" description="HTH myb-type" evidence="10">
    <location>
        <begin position="442"/>
        <end position="490"/>
    </location>
</feature>
<name>A0A6L2Q3L8_COPFO</name>
<dbReference type="InterPro" id="IPR001005">
    <property type="entry name" value="SANT/Myb"/>
</dbReference>
<dbReference type="AlphaFoldDB" id="A0A6L2Q3L8"/>
<evidence type="ECO:0008006" key="13">
    <source>
        <dbReference type="Google" id="ProtNLM"/>
    </source>
</evidence>
<dbReference type="PROSITE" id="PS51294">
    <property type="entry name" value="HTH_MYB"/>
    <property type="match status" value="4"/>
</dbReference>
<keyword evidence="4" id="KW-0804">Transcription</keyword>
<dbReference type="PANTHER" id="PTHR46621:SF1">
    <property type="entry name" value="SNRNA-ACTIVATING PROTEIN COMPLEX SUBUNIT 4"/>
    <property type="match status" value="1"/>
</dbReference>
<dbReference type="SMART" id="SM00717">
    <property type="entry name" value="SANT"/>
    <property type="match status" value="5"/>
</dbReference>
<evidence type="ECO:0000256" key="7">
    <source>
        <dbReference type="SAM" id="MobiDB-lite"/>
    </source>
</evidence>
<dbReference type="PANTHER" id="PTHR46621">
    <property type="entry name" value="SNRNA-ACTIVATING PROTEIN COMPLEX SUBUNIT 4"/>
    <property type="match status" value="1"/>
</dbReference>
<evidence type="ECO:0000256" key="3">
    <source>
        <dbReference type="ARBA" id="ARBA00023125"/>
    </source>
</evidence>
<dbReference type="FunCoup" id="A0A6L2Q3L8">
    <property type="interactions" value="2"/>
</dbReference>
<evidence type="ECO:0000259" key="9">
    <source>
        <dbReference type="PROSITE" id="PS51293"/>
    </source>
</evidence>
<evidence type="ECO:0000313" key="12">
    <source>
        <dbReference type="Proteomes" id="UP000502823"/>
    </source>
</evidence>
<feature type="compositionally biased region" description="Basic residues" evidence="7">
    <location>
        <begin position="823"/>
        <end position="857"/>
    </location>
</feature>
<dbReference type="Pfam" id="PF00249">
    <property type="entry name" value="Myb_DNA-binding"/>
    <property type="match status" value="2"/>
</dbReference>
<keyword evidence="12" id="KW-1185">Reference proteome</keyword>
<feature type="domain" description="HTH myb-type" evidence="10">
    <location>
        <begin position="384"/>
        <end position="438"/>
    </location>
</feature>
<dbReference type="InParanoid" id="A0A6L2Q3L8"/>
<protein>
    <recommendedName>
        <fullName evidence="13">snRNA-activating protein complex subunit 4</fullName>
    </recommendedName>
</protein>
<dbReference type="InterPro" id="IPR009057">
    <property type="entry name" value="Homeodomain-like_sf"/>
</dbReference>
<feature type="domain" description="HTH myb-type" evidence="10">
    <location>
        <begin position="276"/>
        <end position="332"/>
    </location>
</feature>
<feature type="domain" description="HTH myb-type" evidence="10">
    <location>
        <begin position="333"/>
        <end position="379"/>
    </location>
</feature>
<feature type="domain" description="SANT" evidence="9">
    <location>
        <begin position="279"/>
        <end position="331"/>
    </location>
</feature>
<dbReference type="Proteomes" id="UP000502823">
    <property type="component" value="Unassembled WGS sequence"/>
</dbReference>
<comment type="caution">
    <text evidence="11">The sequence shown here is derived from an EMBL/GenBank/DDBJ whole genome shotgun (WGS) entry which is preliminary data.</text>
</comment>
<dbReference type="SUPFAM" id="SSF46689">
    <property type="entry name" value="Homeodomain-like"/>
    <property type="match status" value="3"/>
</dbReference>
<gene>
    <name evidence="11" type="ORF">Cfor_00680</name>
</gene>
<sequence>MENAGEDVYDADIANLREVLGARTLSDENEEGVEECENKSVSDEEVLDNDESYIASSDLYLDLDEILLDECAPSWKTCRTVGSACYDVLRAIEKQLVTLLEKCETKIKDLQDRIDSIKSSNEMSLSRGSWCYMFGIPYFKDQDYFPCSPNEDHFKKLANNELSIVDLPTVRLWKERDKCNLQSAVMVQEIAKRTKDAGVRKQSVVKALCGVDSATKPEDVEHQVGDCDIAHVGTKSLAELVGCSKSEYDWMKISAIDLAGNHSPDECRAMWHNYLHPMIRKTKWTADEDNKLKELVVKYKNQNWDAIAQELGTHRSAYQCMFQYQTRLNDSLRKGKWTKEEDNYLKEVVERCRFGSYIPWSKVASFMVARSKSQVFNRWAYSLNPSIKRGRFTKEENILMVAAVRRYGTDFSRVARFLPGRTSIQIRERYKTYLKYHSTGDPWTQRDDDLLMSLVAEHGEGNWSKICQHFVNRNRTQVRHRYSTLQGWLKKVPADTGKVLSAPSRRVNVETNREGKIWERVQAILRSRAAGAEMNDDNLMKLKDILEMRKRPGRKVGQTKPLSAVGRQYYNFFRCVYFQAGGRQKRHYDEDVIQNSVQVIDNMLKYFQARLNIPKDDSAIDADNLLQDVDRTLLRYLRDREEDETSPGLYNILPTGAVPNGLTVPTEAALPSQVSSAPTAHPQAELADSLDQVANISTTLSEASSLDLVDNTCEIPYLCPPSHTTLVGFRTFLLSRRNIADNAGAQSKPFVTEDSGGSSVSSSEKITPEGAAALWKERLASLFVWPAIMSNIVPKLMDSLFQNDGHPATGTSHGGSDGNTGVKRSKTHIRTKKRKRSGKVKDVAKKKRKYVKSGKYKKPSENGECVVRRRSTRHVSDPASGSLNMEMDDMEV</sequence>
<feature type="domain" description="Myb-like" evidence="8">
    <location>
        <begin position="329"/>
        <end position="383"/>
    </location>
</feature>
<organism evidence="11 12">
    <name type="scientific">Coptotermes formosanus</name>
    <name type="common">Formosan subterranean termite</name>
    <dbReference type="NCBI Taxonomy" id="36987"/>
    <lineage>
        <taxon>Eukaryota</taxon>
        <taxon>Metazoa</taxon>
        <taxon>Ecdysozoa</taxon>
        <taxon>Arthropoda</taxon>
        <taxon>Hexapoda</taxon>
        <taxon>Insecta</taxon>
        <taxon>Pterygota</taxon>
        <taxon>Neoptera</taxon>
        <taxon>Polyneoptera</taxon>
        <taxon>Dictyoptera</taxon>
        <taxon>Blattodea</taxon>
        <taxon>Blattoidea</taxon>
        <taxon>Termitoidae</taxon>
        <taxon>Rhinotermitidae</taxon>
        <taxon>Coptotermes</taxon>
    </lineage>
</organism>
<feature type="domain" description="Myb-like" evidence="8">
    <location>
        <begin position="276"/>
        <end position="328"/>
    </location>
</feature>
<evidence type="ECO:0000256" key="6">
    <source>
        <dbReference type="SAM" id="Coils"/>
    </source>
</evidence>
<dbReference type="GO" id="GO:0042795">
    <property type="term" value="P:snRNA transcription by RNA polymerase II"/>
    <property type="evidence" value="ECO:0007669"/>
    <property type="project" value="TreeGrafter"/>
</dbReference>
<keyword evidence="5" id="KW-0539">Nucleus</keyword>
<dbReference type="InterPro" id="IPR051575">
    <property type="entry name" value="Myb-like_DNA-bd"/>
</dbReference>
<evidence type="ECO:0000256" key="1">
    <source>
        <dbReference type="ARBA" id="ARBA00004123"/>
    </source>
</evidence>
<dbReference type="Gene3D" id="1.10.10.60">
    <property type="entry name" value="Homeodomain-like"/>
    <property type="match status" value="4"/>
</dbReference>
<dbReference type="GO" id="GO:0005634">
    <property type="term" value="C:nucleus"/>
    <property type="evidence" value="ECO:0007669"/>
    <property type="project" value="UniProtKB-SubCell"/>
</dbReference>
<accession>A0A6L2Q3L8</accession>
<dbReference type="OrthoDB" id="2143914at2759"/>
<feature type="region of interest" description="Disordered" evidence="7">
    <location>
        <begin position="804"/>
        <end position="892"/>
    </location>
</feature>
<dbReference type="GO" id="GO:0019185">
    <property type="term" value="C:snRNA-activating protein complex"/>
    <property type="evidence" value="ECO:0007669"/>
    <property type="project" value="TreeGrafter"/>
</dbReference>
<proteinExistence type="predicted"/>
<dbReference type="CDD" id="cd00167">
    <property type="entry name" value="SANT"/>
    <property type="match status" value="4"/>
</dbReference>
<dbReference type="GO" id="GO:0000978">
    <property type="term" value="F:RNA polymerase II cis-regulatory region sequence-specific DNA binding"/>
    <property type="evidence" value="ECO:0007669"/>
    <property type="project" value="TreeGrafter"/>
</dbReference>
<dbReference type="Pfam" id="PF13921">
    <property type="entry name" value="Myb_DNA-bind_6"/>
    <property type="match status" value="1"/>
</dbReference>
<dbReference type="GO" id="GO:0042796">
    <property type="term" value="P:snRNA transcription by RNA polymerase III"/>
    <property type="evidence" value="ECO:0007669"/>
    <property type="project" value="TreeGrafter"/>
</dbReference>
<dbReference type="InterPro" id="IPR017884">
    <property type="entry name" value="SANT_dom"/>
</dbReference>
<dbReference type="GO" id="GO:0001006">
    <property type="term" value="F:RNA polymerase III type 3 promoter sequence-specific DNA binding"/>
    <property type="evidence" value="ECO:0007669"/>
    <property type="project" value="TreeGrafter"/>
</dbReference>
<dbReference type="EMBL" id="BLKM01000636">
    <property type="protein sequence ID" value="GFG36437.1"/>
    <property type="molecule type" value="Genomic_DNA"/>
</dbReference>
<dbReference type="PROSITE" id="PS51293">
    <property type="entry name" value="SANT"/>
    <property type="match status" value="1"/>
</dbReference>
<keyword evidence="6" id="KW-0175">Coiled coil</keyword>
<feature type="domain" description="Myb-like" evidence="8">
    <location>
        <begin position="384"/>
        <end position="434"/>
    </location>
</feature>
<dbReference type="PROSITE" id="PS50090">
    <property type="entry name" value="MYB_LIKE"/>
    <property type="match status" value="4"/>
</dbReference>
<keyword evidence="2" id="KW-0805">Transcription regulation</keyword>
<feature type="coiled-coil region" evidence="6">
    <location>
        <begin position="93"/>
        <end position="120"/>
    </location>
</feature>
<evidence type="ECO:0000259" key="8">
    <source>
        <dbReference type="PROSITE" id="PS50090"/>
    </source>
</evidence>
<keyword evidence="3" id="KW-0238">DNA-binding</keyword>
<evidence type="ECO:0000313" key="11">
    <source>
        <dbReference type="EMBL" id="GFG36437.1"/>
    </source>
</evidence>